<gene>
    <name evidence="2" type="ORF">KC19_VG260200</name>
</gene>
<keyword evidence="3" id="KW-1185">Reference proteome</keyword>
<organism evidence="2 3">
    <name type="scientific">Ceratodon purpureus</name>
    <name type="common">Fire moss</name>
    <name type="synonym">Dicranum purpureum</name>
    <dbReference type="NCBI Taxonomy" id="3225"/>
    <lineage>
        <taxon>Eukaryota</taxon>
        <taxon>Viridiplantae</taxon>
        <taxon>Streptophyta</taxon>
        <taxon>Embryophyta</taxon>
        <taxon>Bryophyta</taxon>
        <taxon>Bryophytina</taxon>
        <taxon>Bryopsida</taxon>
        <taxon>Dicranidae</taxon>
        <taxon>Pseudoditrichales</taxon>
        <taxon>Ditrichaceae</taxon>
        <taxon>Ceratodon</taxon>
    </lineage>
</organism>
<evidence type="ECO:0000313" key="3">
    <source>
        <dbReference type="Proteomes" id="UP000822688"/>
    </source>
</evidence>
<feature type="chain" id="PRO_5035848799" evidence="1">
    <location>
        <begin position="22"/>
        <end position="62"/>
    </location>
</feature>
<keyword evidence="1" id="KW-0732">Signal</keyword>
<sequence>MARGNLCFLFHFLAMEGFVCWHFMKMDGIRRFTACVNISEEEIWYSSCTSNMLTYLVFFVRL</sequence>
<protein>
    <submittedName>
        <fullName evidence="2">Uncharacterized protein</fullName>
    </submittedName>
</protein>
<reference evidence="2" key="1">
    <citation type="submission" date="2020-06" db="EMBL/GenBank/DDBJ databases">
        <title>WGS assembly of Ceratodon purpureus strain R40.</title>
        <authorList>
            <person name="Carey S.B."/>
            <person name="Jenkins J."/>
            <person name="Shu S."/>
            <person name="Lovell J.T."/>
            <person name="Sreedasyam A."/>
            <person name="Maumus F."/>
            <person name="Tiley G.P."/>
            <person name="Fernandez-Pozo N."/>
            <person name="Barry K."/>
            <person name="Chen C."/>
            <person name="Wang M."/>
            <person name="Lipzen A."/>
            <person name="Daum C."/>
            <person name="Saski C.A."/>
            <person name="Payton A.C."/>
            <person name="Mcbreen J.C."/>
            <person name="Conrad R.E."/>
            <person name="Kollar L.M."/>
            <person name="Olsson S."/>
            <person name="Huttunen S."/>
            <person name="Landis J.B."/>
            <person name="Wickett N.J."/>
            <person name="Johnson M.G."/>
            <person name="Rensing S.A."/>
            <person name="Grimwood J."/>
            <person name="Schmutz J."/>
            <person name="Mcdaniel S.F."/>
        </authorList>
    </citation>
    <scope>NUCLEOTIDE SEQUENCE</scope>
    <source>
        <strain evidence="2">R40</strain>
    </source>
</reference>
<dbReference type="Proteomes" id="UP000822688">
    <property type="component" value="Chromosome V"/>
</dbReference>
<dbReference type="AlphaFoldDB" id="A0A8T0HUJ9"/>
<proteinExistence type="predicted"/>
<evidence type="ECO:0000313" key="2">
    <source>
        <dbReference type="EMBL" id="KAG0574405.1"/>
    </source>
</evidence>
<dbReference type="EMBL" id="CM026426">
    <property type="protein sequence ID" value="KAG0574405.1"/>
    <property type="molecule type" value="Genomic_DNA"/>
</dbReference>
<evidence type="ECO:0000256" key="1">
    <source>
        <dbReference type="SAM" id="SignalP"/>
    </source>
</evidence>
<feature type="signal peptide" evidence="1">
    <location>
        <begin position="1"/>
        <end position="21"/>
    </location>
</feature>
<comment type="caution">
    <text evidence="2">The sequence shown here is derived from an EMBL/GenBank/DDBJ whole genome shotgun (WGS) entry which is preliminary data.</text>
</comment>
<name>A0A8T0HUJ9_CERPU</name>
<accession>A0A8T0HUJ9</accession>